<dbReference type="EMBL" id="RCHU02000010">
    <property type="protein sequence ID" value="KAL3577930.1"/>
    <property type="molecule type" value="Genomic_DNA"/>
</dbReference>
<proteinExistence type="predicted"/>
<name>A0ACC4BHT4_POPAL</name>
<accession>A0ACC4BHT4</accession>
<evidence type="ECO:0000313" key="1">
    <source>
        <dbReference type="EMBL" id="KAL3577930.1"/>
    </source>
</evidence>
<reference evidence="1 2" key="1">
    <citation type="journal article" date="2024" name="Plant Biotechnol. J.">
        <title>Genome and CRISPR/Cas9 system of a widespread forest tree (Populus alba) in the world.</title>
        <authorList>
            <person name="Liu Y.J."/>
            <person name="Jiang P.F."/>
            <person name="Han X.M."/>
            <person name="Li X.Y."/>
            <person name="Wang H.M."/>
            <person name="Wang Y.J."/>
            <person name="Wang X.X."/>
            <person name="Zeng Q.Y."/>
        </authorList>
    </citation>
    <scope>NUCLEOTIDE SEQUENCE [LARGE SCALE GENOMIC DNA]</scope>
    <source>
        <strain evidence="2">cv. PAL-ZL1</strain>
    </source>
</reference>
<sequence length="1263" mass="138924">MVLGLRSKNRKGSSVQLDYLILVQEIKPWPPSQSLKSAQSLMLQWENGDQSSGSFTSNVGDGKIEFSESFRLSVTLCKEVSRKGTARDSFLKNYLEFNLYESRKDKAMKGQLLGSAVINLADYGIIMDAVTINAPIHFKKSSRSMVPAVLFVNIQPFDRDRSSLSKQVSLDKDGSETVSEVTNEGNDDEVEIASFTDDDDDDGSSHSSLPVSSSALESRRGSTGQSDKKGSGTENIGTRRIDGEPALPSGAAPSNLEAKSSAQEFKHPNGGSPPLPTDTSTNLLNPVNNPAENVMLLDDCSQLDKKSNHVGLGEFRTKQDSDRKPWRYEINGLENATTDNLKDDLMDVKEKRKLDDKGQGILEVKKPALEEKFPGKLPEDASKKQVKLRSNTLALNRTAIGVQGTTRRDKLKHLKSVQLQFNSAEGEDPFINSQFIEKAKKINISENVNKGAKGYPHSEREKSTKGSYDNQGESNSEVEILEEVLSTAAAKDGLAEQGNSKKKFQLMEKEKEIDLPENVNKVDMSYEPFKREEETKGNFSGIKVELESKVEMLEEELMEAAAVEVGLYSVVAEHGSSTNKVLAPARRLSRFYLYACKAGSWAKRANAARAIISGLILVSKACGNDVPRLTFWLSNSIVLRAIVSQAVEKLQLASVPSSIDNGGPRGRQESTLTEGEKTNKTESLDAWAEPQPYIAALEKVEAWIFSRIVESVWWQTLTPHMQSTAVKSSNSRKTHAKRHGLGDQEQGNIAIDLWKKAFRDACERLCPVRAGGHECGCLPVLSRLVMEQLVSRLDVAMFNAILRESAEEMPTDPVSDPISDPKVLPIPAGNSSFGAGAQLKNAVGNWSRWLTDLFGIDDSDSSEEKDELCSISRVSETSFKAFHLLNALSDLMMLPFEMLADRSTRKEVCPSFDAPMIKRVLNNFVPDEFNPDPIPETIFEALDSEDLAEAGEESFTNFPCIAVPTIYSPPRVASLTNIIGEVGGQTLQSSRSAMLRKSYTSDDELDELDSPMTSIIENCKDSYRVASSSSRNKIISSTKEESIDHKVHPILRIISIAKIVSDWALSCAISWLNFWLSILTHWGSGTTHEKEIVVDINCNDSSIEQTNVQEADNNIVELQNETKGYFSPMSATSGSETEASSPNGKRCTYKDALEKVVKSTYKDALEKGTSESTEGSPKKMIRSTVSSEATSPKGEKNESTKEKECIADEETEEASASKEETGEGGDHTTVMEDDPVSLPTNKKPECINKGDPILALFESAWHI</sequence>
<dbReference type="Proteomes" id="UP000309997">
    <property type="component" value="Unassembled WGS sequence"/>
</dbReference>
<protein>
    <submittedName>
        <fullName evidence="1">Uncharacterized protein</fullName>
    </submittedName>
</protein>
<evidence type="ECO:0000313" key="2">
    <source>
        <dbReference type="Proteomes" id="UP000309997"/>
    </source>
</evidence>
<gene>
    <name evidence="1" type="ORF">D5086_019434</name>
</gene>
<comment type="caution">
    <text evidence="1">The sequence shown here is derived from an EMBL/GenBank/DDBJ whole genome shotgun (WGS) entry which is preliminary data.</text>
</comment>
<keyword evidence="2" id="KW-1185">Reference proteome</keyword>
<organism evidence="1 2">
    <name type="scientific">Populus alba</name>
    <name type="common">White poplar</name>
    <dbReference type="NCBI Taxonomy" id="43335"/>
    <lineage>
        <taxon>Eukaryota</taxon>
        <taxon>Viridiplantae</taxon>
        <taxon>Streptophyta</taxon>
        <taxon>Embryophyta</taxon>
        <taxon>Tracheophyta</taxon>
        <taxon>Spermatophyta</taxon>
        <taxon>Magnoliopsida</taxon>
        <taxon>eudicotyledons</taxon>
        <taxon>Gunneridae</taxon>
        <taxon>Pentapetalae</taxon>
        <taxon>rosids</taxon>
        <taxon>fabids</taxon>
        <taxon>Malpighiales</taxon>
        <taxon>Salicaceae</taxon>
        <taxon>Saliceae</taxon>
        <taxon>Populus</taxon>
    </lineage>
</organism>